<protein>
    <recommendedName>
        <fullName evidence="3">LXG domain-containing protein</fullName>
    </recommendedName>
</protein>
<evidence type="ECO:0000313" key="2">
    <source>
        <dbReference type="Proteomes" id="UP000294743"/>
    </source>
</evidence>
<dbReference type="Proteomes" id="UP000294743">
    <property type="component" value="Unassembled WGS sequence"/>
</dbReference>
<organism evidence="1 2">
    <name type="scientific">Breznakia blatticola</name>
    <dbReference type="NCBI Taxonomy" id="1754012"/>
    <lineage>
        <taxon>Bacteria</taxon>
        <taxon>Bacillati</taxon>
        <taxon>Bacillota</taxon>
        <taxon>Erysipelotrichia</taxon>
        <taxon>Erysipelotrichales</taxon>
        <taxon>Erysipelotrichaceae</taxon>
        <taxon>Breznakia</taxon>
    </lineage>
</organism>
<comment type="caution">
    <text evidence="1">The sequence shown here is derived from an EMBL/GenBank/DDBJ whole genome shotgun (WGS) entry which is preliminary data.</text>
</comment>
<name>A0A4R7ZI32_9FIRM</name>
<proteinExistence type="predicted"/>
<dbReference type="OrthoDB" id="2195096at2"/>
<sequence length="577" mass="66778">MKSFHLREIQNQFSDLNSALREMKETSQSVLKEIDAFCVNQELQGQAFAAHKRYIRSVYYNLYQIHIWLCEELIRSNRSTENLYTCMLGDQYLNEEEIETIIMSINGMLRKLESMPMQFTAGIEELYQYNLRVLRRKIDDLYDYDIQANKYYDHTEIYIQQLKRGIEVVKDVSFDTKKLQFTDVDLSWVEKSKDAYLSKYITADGKLTDEGKKYIERILKKDIGEVSREEFENITDIIIRIDESEMPLIMTYGYNVPYDITQIYDTEKSQVKNGYSPSPLFQLVLFMSEHKLREEGILNVNNKDFEWEKYAKRFVKVEAMLEMSIQLDYVFDLRGILGTEALFSYDEIDGKGLLTGVSFADSGNNNAVEFEVKSHGRLGEKEMIIDYVENKRMMDRVDTLLGLMSYGVGFVDQIGVLTIVDGAIALSDIMNVYGIDSKQIEKYKNGKYTSTSRFTDEDVLLNSGLVDEFDLKCITVKDKTQFILSEATGIAVDNYNQKLDAIATYGINVGKMEKKGEVKKLCDSLSGCEYTEDEKGTLYIKLPKVDVADLYNDLEYVNKIEEIVIRVENFMIKKVGE</sequence>
<evidence type="ECO:0000313" key="1">
    <source>
        <dbReference type="EMBL" id="TDW16071.1"/>
    </source>
</evidence>
<evidence type="ECO:0008006" key="3">
    <source>
        <dbReference type="Google" id="ProtNLM"/>
    </source>
</evidence>
<keyword evidence="2" id="KW-1185">Reference proteome</keyword>
<gene>
    <name evidence="1" type="ORF">EDD63_12915</name>
</gene>
<reference evidence="1 2" key="1">
    <citation type="submission" date="2019-03" db="EMBL/GenBank/DDBJ databases">
        <title>Genomic Encyclopedia of Type Strains, Phase IV (KMG-IV): sequencing the most valuable type-strain genomes for metagenomic binning, comparative biology and taxonomic classification.</title>
        <authorList>
            <person name="Goeker M."/>
        </authorList>
    </citation>
    <scope>NUCLEOTIDE SEQUENCE [LARGE SCALE GENOMIC DNA]</scope>
    <source>
        <strain evidence="1 2">DSM 28867</strain>
    </source>
</reference>
<accession>A0A4R7ZI32</accession>
<dbReference type="RefSeq" id="WP_134170242.1">
    <property type="nucleotide sequence ID" value="NZ_SODD01000029.1"/>
</dbReference>
<dbReference type="EMBL" id="SODD01000029">
    <property type="protein sequence ID" value="TDW16071.1"/>
    <property type="molecule type" value="Genomic_DNA"/>
</dbReference>
<dbReference type="AlphaFoldDB" id="A0A4R7ZI32"/>